<evidence type="ECO:0000313" key="2">
    <source>
        <dbReference type="EMBL" id="EDS29316.1"/>
    </source>
</evidence>
<proteinExistence type="predicted"/>
<dbReference type="EMBL" id="DS231827">
    <property type="protein sequence ID" value="EDS29316.1"/>
    <property type="molecule type" value="Genomic_DNA"/>
</dbReference>
<dbReference type="OMA" id="PSESMHY"/>
<dbReference type="STRING" id="7176.B0W2K8"/>
<evidence type="ECO:0000256" key="1">
    <source>
        <dbReference type="SAM" id="MobiDB-lite"/>
    </source>
</evidence>
<dbReference type="KEGG" id="cqu:CpipJ_CPIJ001258"/>
<dbReference type="Proteomes" id="UP000002320">
    <property type="component" value="Unassembled WGS sequence"/>
</dbReference>
<dbReference type="InterPro" id="IPR036859">
    <property type="entry name" value="CAP-Gly_dom_sf"/>
</dbReference>
<dbReference type="InParanoid" id="B0W2K8"/>
<protein>
    <submittedName>
        <fullName evidence="2 3">Uncharacterized protein</fullName>
    </submittedName>
</protein>
<reference evidence="2" key="1">
    <citation type="submission" date="2007-03" db="EMBL/GenBank/DDBJ databases">
        <title>Annotation of Culex pipiens quinquefasciatus.</title>
        <authorList>
            <consortium name="The Broad Institute Genome Sequencing Platform"/>
            <person name="Atkinson P.W."/>
            <person name="Hemingway J."/>
            <person name="Christensen B.M."/>
            <person name="Higgs S."/>
            <person name="Kodira C."/>
            <person name="Hannick L."/>
            <person name="Megy K."/>
            <person name="O'Leary S."/>
            <person name="Pearson M."/>
            <person name="Haas B.J."/>
            <person name="Mauceli E."/>
            <person name="Wortman J.R."/>
            <person name="Lee N.H."/>
            <person name="Guigo R."/>
            <person name="Stanke M."/>
            <person name="Alvarado L."/>
            <person name="Amedeo P."/>
            <person name="Antoine C.H."/>
            <person name="Arensburger P."/>
            <person name="Bidwell S.L."/>
            <person name="Crawford M."/>
            <person name="Camaro F."/>
            <person name="Devon K."/>
            <person name="Engels R."/>
            <person name="Hammond M."/>
            <person name="Howarth C."/>
            <person name="Koehrsen M."/>
            <person name="Lawson D."/>
            <person name="Montgomery P."/>
            <person name="Nene V."/>
            <person name="Nusbaum C."/>
            <person name="Puiu D."/>
            <person name="Romero-Severson J."/>
            <person name="Severson D.W."/>
            <person name="Shumway M."/>
            <person name="Sisk P."/>
            <person name="Stolte C."/>
            <person name="Zeng Q."/>
            <person name="Eisenstadt E."/>
            <person name="Fraser-Liggett C."/>
            <person name="Strausberg R."/>
            <person name="Galagan J."/>
            <person name="Birren B."/>
            <person name="Collins F.H."/>
        </authorList>
    </citation>
    <scope>NUCLEOTIDE SEQUENCE [LARGE SCALE GENOMIC DNA]</scope>
    <source>
        <strain evidence="2">JHB</strain>
    </source>
</reference>
<feature type="compositionally biased region" description="Basic and acidic residues" evidence="1">
    <location>
        <begin position="7"/>
        <end position="27"/>
    </location>
</feature>
<dbReference type="Gene3D" id="2.30.30.190">
    <property type="entry name" value="CAP Gly-rich-like domain"/>
    <property type="match status" value="1"/>
</dbReference>
<dbReference type="OrthoDB" id="2130750at2759"/>
<gene>
    <name evidence="3" type="primary">6032291</name>
    <name evidence="2" type="ORF">CpipJ_CPIJ001258</name>
</gene>
<dbReference type="EnsemblMetazoa" id="CPIJ001258-RA">
    <property type="protein sequence ID" value="CPIJ001258-PA"/>
    <property type="gene ID" value="CPIJ001258"/>
</dbReference>
<accession>B0W2K8</accession>
<reference evidence="3" key="2">
    <citation type="submission" date="2021-02" db="UniProtKB">
        <authorList>
            <consortium name="EnsemblMetazoa"/>
        </authorList>
    </citation>
    <scope>IDENTIFICATION</scope>
    <source>
        <strain evidence="3">JHB</strain>
    </source>
</reference>
<feature type="region of interest" description="Disordered" evidence="1">
    <location>
        <begin position="1"/>
        <end position="35"/>
    </location>
</feature>
<name>B0W2K8_CULQU</name>
<sequence length="335" mass="37038">MVPELSRSADHLCQHQQESEEHNDENRSPNYCKGNLLKTPEAGKGYQNLCRANIPPSFSMTSPGVSQWTVNESSIATQTTQTDAYWADRGDSFDSSKSYSLGSRYSTLSKHHRSRSVPSIRCAICRQNHASTSLRPSESMHYTPRVTFQEPSHKIRGSLPDLRHDCNCPRRYGGPSLYRIHGDSGGSTDSLLEEAEDFLRRSIEGNIMLEDPGGGHCEPPLPPAPPIHHHHVGPAKHRRCSENDIQRDYIPSKQALPFLPKTAKCLKPGHLAKVIARNGRVVVGRVRYIGPLVAASADGVVQPTANPDEAYVGLQLPNNLGDCDGSIDGKKFFEW</sequence>
<evidence type="ECO:0000313" key="4">
    <source>
        <dbReference type="Proteomes" id="UP000002320"/>
    </source>
</evidence>
<keyword evidence="4" id="KW-1185">Reference proteome</keyword>
<dbReference type="HOGENOM" id="CLU_883443_0_0_1"/>
<dbReference type="VEuPathDB" id="VectorBase:CPIJ001258"/>
<dbReference type="VEuPathDB" id="VectorBase:CQUJHB003700"/>
<dbReference type="SUPFAM" id="SSF74924">
    <property type="entry name" value="Cap-Gly domain"/>
    <property type="match status" value="1"/>
</dbReference>
<organism>
    <name type="scientific">Culex quinquefasciatus</name>
    <name type="common">Southern house mosquito</name>
    <name type="synonym">Culex pungens</name>
    <dbReference type="NCBI Taxonomy" id="7176"/>
    <lineage>
        <taxon>Eukaryota</taxon>
        <taxon>Metazoa</taxon>
        <taxon>Ecdysozoa</taxon>
        <taxon>Arthropoda</taxon>
        <taxon>Hexapoda</taxon>
        <taxon>Insecta</taxon>
        <taxon>Pterygota</taxon>
        <taxon>Neoptera</taxon>
        <taxon>Endopterygota</taxon>
        <taxon>Diptera</taxon>
        <taxon>Nematocera</taxon>
        <taxon>Culicoidea</taxon>
        <taxon>Culicidae</taxon>
        <taxon>Culicinae</taxon>
        <taxon>Culicini</taxon>
        <taxon>Culex</taxon>
        <taxon>Culex</taxon>
    </lineage>
</organism>
<evidence type="ECO:0000313" key="3">
    <source>
        <dbReference type="EnsemblMetazoa" id="CPIJ001258-PA"/>
    </source>
</evidence>
<dbReference type="eggNOG" id="ENOG502RXAS">
    <property type="taxonomic scope" value="Eukaryota"/>
</dbReference>
<dbReference type="AlphaFoldDB" id="B0W2K8"/>